<feature type="domain" description="HipA-like C-terminal" evidence="3">
    <location>
        <begin position="4"/>
        <end position="64"/>
    </location>
</feature>
<keyword evidence="1" id="KW-0808">Transferase</keyword>
<geneLocation type="plasmid" evidence="4 5">
    <name>pRgalR602c</name>
</geneLocation>
<protein>
    <submittedName>
        <fullName evidence="4">HipA-like domain-containing protein</fullName>
    </submittedName>
</protein>
<evidence type="ECO:0000256" key="2">
    <source>
        <dbReference type="ARBA" id="ARBA00022777"/>
    </source>
</evidence>
<organism evidence="4 5">
    <name type="scientific">Rhizobium gallicum bv. gallicum R602sp</name>
    <dbReference type="NCBI Taxonomy" id="1041138"/>
    <lineage>
        <taxon>Bacteria</taxon>
        <taxon>Pseudomonadati</taxon>
        <taxon>Pseudomonadota</taxon>
        <taxon>Alphaproteobacteria</taxon>
        <taxon>Hyphomicrobiales</taxon>
        <taxon>Rhizobiaceae</taxon>
        <taxon>Rhizobium/Agrobacterium group</taxon>
        <taxon>Rhizobium</taxon>
    </lineage>
</organism>
<name>A0A0B4XI29_9HYPH</name>
<dbReference type="KEGG" id="rga:RGR602_PC02361"/>
<gene>
    <name evidence="4" type="ORF">RGR602_PC02361</name>
</gene>
<dbReference type="AlphaFoldDB" id="A0A0B4XI29"/>
<evidence type="ECO:0000256" key="1">
    <source>
        <dbReference type="ARBA" id="ARBA00022679"/>
    </source>
</evidence>
<dbReference type="EMBL" id="CP006880">
    <property type="protein sequence ID" value="AJD46380.1"/>
    <property type="molecule type" value="Genomic_DNA"/>
</dbReference>
<evidence type="ECO:0000313" key="4">
    <source>
        <dbReference type="EMBL" id="AJD46380.1"/>
    </source>
</evidence>
<dbReference type="Proteomes" id="UP000031368">
    <property type="component" value="Plasmid pRgalR602c"/>
</dbReference>
<accession>A0A0B4XI29</accession>
<dbReference type="InterPro" id="IPR012893">
    <property type="entry name" value="HipA-like_C"/>
</dbReference>
<reference evidence="4 5" key="1">
    <citation type="submission" date="2013-11" db="EMBL/GenBank/DDBJ databases">
        <title>Complete genome sequence of Rhizobium gallicum bv. gallicum R602.</title>
        <authorList>
            <person name="Bustos P."/>
            <person name="Santamaria R.I."/>
            <person name="Lozano L."/>
            <person name="Acosta J.L."/>
            <person name="Ormeno-Orrillo E."/>
            <person name="Rogel M.A."/>
            <person name="Romero D."/>
            <person name="Cevallos M.A."/>
            <person name="Martinez-Romero E."/>
            <person name="Gonzalez V."/>
        </authorList>
    </citation>
    <scope>NUCLEOTIDE SEQUENCE [LARGE SCALE GENOMIC DNA]</scope>
    <source>
        <strain evidence="4 5">R602</strain>
        <plasmid evidence="4 5">pRgalR602c</plasmid>
    </source>
</reference>
<keyword evidence="4" id="KW-0614">Plasmid</keyword>
<sequence length="84" mass="9184">MSAILKQFSSDPFAGIAAYLRRDIANLAFDNLDNHGRNSALNKYSGGTIRLSPLFDFAPMRLAKEGIIRSTRCASHARPLGPYG</sequence>
<evidence type="ECO:0000313" key="5">
    <source>
        <dbReference type="Proteomes" id="UP000031368"/>
    </source>
</evidence>
<keyword evidence="2" id="KW-0418">Kinase</keyword>
<keyword evidence="5" id="KW-1185">Reference proteome</keyword>
<dbReference type="Pfam" id="PF07804">
    <property type="entry name" value="HipA_C"/>
    <property type="match status" value="1"/>
</dbReference>
<dbReference type="RefSeq" id="WP_223844107.1">
    <property type="nucleotide sequence ID" value="NZ_CP006880.1"/>
</dbReference>
<evidence type="ECO:0000259" key="3">
    <source>
        <dbReference type="Pfam" id="PF07804"/>
    </source>
</evidence>
<dbReference type="HOGENOM" id="CLU_2525212_0_0_5"/>
<proteinExistence type="predicted"/>
<dbReference type="GO" id="GO:0016301">
    <property type="term" value="F:kinase activity"/>
    <property type="evidence" value="ECO:0007669"/>
    <property type="project" value="UniProtKB-KW"/>
</dbReference>